<gene>
    <name evidence="2" type="ORF">CTI12_AA037090</name>
</gene>
<dbReference type="OrthoDB" id="294295at2759"/>
<dbReference type="PANTHER" id="PTHR42820:SF21">
    <property type="entry name" value="SHORT-CHAIN DEHYDROGENASE REDUCTASE 3B-LIKE"/>
    <property type="match status" value="1"/>
</dbReference>
<evidence type="ECO:0000256" key="1">
    <source>
        <dbReference type="ARBA" id="ARBA00006484"/>
    </source>
</evidence>
<name>A0A2U1QF92_ARTAN</name>
<evidence type="ECO:0000313" key="2">
    <source>
        <dbReference type="EMBL" id="PWA96681.1"/>
    </source>
</evidence>
<dbReference type="SUPFAM" id="SSF51735">
    <property type="entry name" value="NAD(P)-binding Rossmann-fold domains"/>
    <property type="match status" value="1"/>
</dbReference>
<reference evidence="2 3" key="1">
    <citation type="journal article" date="2018" name="Mol. Plant">
        <title>The genome of Artemisia annua provides insight into the evolution of Asteraceae family and artemisinin biosynthesis.</title>
        <authorList>
            <person name="Shen Q."/>
            <person name="Zhang L."/>
            <person name="Liao Z."/>
            <person name="Wang S."/>
            <person name="Yan T."/>
            <person name="Shi P."/>
            <person name="Liu M."/>
            <person name="Fu X."/>
            <person name="Pan Q."/>
            <person name="Wang Y."/>
            <person name="Lv Z."/>
            <person name="Lu X."/>
            <person name="Zhang F."/>
            <person name="Jiang W."/>
            <person name="Ma Y."/>
            <person name="Chen M."/>
            <person name="Hao X."/>
            <person name="Li L."/>
            <person name="Tang Y."/>
            <person name="Lv G."/>
            <person name="Zhou Y."/>
            <person name="Sun X."/>
            <person name="Brodelius P.E."/>
            <person name="Rose J.K.C."/>
            <person name="Tang K."/>
        </authorList>
    </citation>
    <scope>NUCLEOTIDE SEQUENCE [LARGE SCALE GENOMIC DNA]</scope>
    <source>
        <strain evidence="3">cv. Huhao1</strain>
        <tissue evidence="2">Leaf</tissue>
    </source>
</reference>
<dbReference type="EMBL" id="PKPP01000166">
    <property type="protein sequence ID" value="PWA96681.1"/>
    <property type="molecule type" value="Genomic_DNA"/>
</dbReference>
<dbReference type="InterPro" id="IPR002347">
    <property type="entry name" value="SDR_fam"/>
</dbReference>
<dbReference type="Gene3D" id="3.40.50.720">
    <property type="entry name" value="NAD(P)-binding Rossmann-like Domain"/>
    <property type="match status" value="1"/>
</dbReference>
<protein>
    <submittedName>
        <fullName evidence="2">(-)-isopiperitenol/(-)-carveol dehydrogenase, mitochondrial</fullName>
    </submittedName>
</protein>
<proteinExistence type="inferred from homology"/>
<dbReference type="Proteomes" id="UP000245207">
    <property type="component" value="Unassembled WGS sequence"/>
</dbReference>
<dbReference type="PANTHER" id="PTHR42820">
    <property type="entry name" value="SHORT-CHAIN DEHYDROGENASE REDUCTASE"/>
    <property type="match status" value="1"/>
</dbReference>
<keyword evidence="3" id="KW-1185">Reference proteome</keyword>
<comment type="similarity">
    <text evidence="1">Belongs to the short-chain dehydrogenases/reductases (SDR) family.</text>
</comment>
<accession>A0A2U1QF92</accession>
<organism evidence="2 3">
    <name type="scientific">Artemisia annua</name>
    <name type="common">Sweet wormwood</name>
    <dbReference type="NCBI Taxonomy" id="35608"/>
    <lineage>
        <taxon>Eukaryota</taxon>
        <taxon>Viridiplantae</taxon>
        <taxon>Streptophyta</taxon>
        <taxon>Embryophyta</taxon>
        <taxon>Tracheophyta</taxon>
        <taxon>Spermatophyta</taxon>
        <taxon>Magnoliopsida</taxon>
        <taxon>eudicotyledons</taxon>
        <taxon>Gunneridae</taxon>
        <taxon>Pentapetalae</taxon>
        <taxon>asterids</taxon>
        <taxon>campanulids</taxon>
        <taxon>Asterales</taxon>
        <taxon>Asteraceae</taxon>
        <taxon>Asteroideae</taxon>
        <taxon>Anthemideae</taxon>
        <taxon>Artemisiinae</taxon>
        <taxon>Artemisia</taxon>
    </lineage>
</organism>
<dbReference type="InterPro" id="IPR036291">
    <property type="entry name" value="NAD(P)-bd_dom_sf"/>
</dbReference>
<dbReference type="AlphaFoldDB" id="A0A2U1QF92"/>
<dbReference type="PRINTS" id="PR00081">
    <property type="entry name" value="GDHRDH"/>
</dbReference>
<dbReference type="Pfam" id="PF13561">
    <property type="entry name" value="adh_short_C2"/>
    <property type="match status" value="1"/>
</dbReference>
<comment type="caution">
    <text evidence="2">The sequence shown here is derived from an EMBL/GenBank/DDBJ whole genome shotgun (WGS) entry which is preliminary data.</text>
</comment>
<dbReference type="STRING" id="35608.A0A2U1QF92"/>
<sequence>MSQKTDYCISKHAVVGLIKSASKQLGQYGIRVNCVSPYVVATPLMCNMIDQEVAEIEKMHEQMTCLKNMVLKVEDVAKAVLFLASGESGYITGHDLVIDGGFTI</sequence>
<evidence type="ECO:0000313" key="3">
    <source>
        <dbReference type="Proteomes" id="UP000245207"/>
    </source>
</evidence>